<evidence type="ECO:0000313" key="1">
    <source>
        <dbReference type="EMBL" id="MCA9755376.1"/>
    </source>
</evidence>
<dbReference type="CDD" id="cd02440">
    <property type="entry name" value="AdoMet_MTases"/>
    <property type="match status" value="1"/>
</dbReference>
<dbReference type="Pfam" id="PF13489">
    <property type="entry name" value="Methyltransf_23"/>
    <property type="match status" value="1"/>
</dbReference>
<dbReference type="Gene3D" id="3.40.50.150">
    <property type="entry name" value="Vaccinia Virus protein VP39"/>
    <property type="match status" value="1"/>
</dbReference>
<dbReference type="PANTHER" id="PTHR43861">
    <property type="entry name" value="TRANS-ACONITATE 2-METHYLTRANSFERASE-RELATED"/>
    <property type="match status" value="1"/>
</dbReference>
<keyword evidence="1" id="KW-0489">Methyltransferase</keyword>
<protein>
    <submittedName>
        <fullName evidence="1">Class I SAM-dependent methyltransferase</fullName>
    </submittedName>
</protein>
<dbReference type="EMBL" id="JAGQHS010000021">
    <property type="protein sequence ID" value="MCA9755376.1"/>
    <property type="molecule type" value="Genomic_DNA"/>
</dbReference>
<gene>
    <name evidence="1" type="ORF">KDA27_06205</name>
</gene>
<reference evidence="1" key="1">
    <citation type="submission" date="2020-04" db="EMBL/GenBank/DDBJ databases">
        <authorList>
            <person name="Zhang T."/>
        </authorList>
    </citation>
    <scope>NUCLEOTIDE SEQUENCE</scope>
    <source>
        <strain evidence="1">HKST-UBA02</strain>
    </source>
</reference>
<dbReference type="SUPFAM" id="SSF53335">
    <property type="entry name" value="S-adenosyl-L-methionine-dependent methyltransferases"/>
    <property type="match status" value="1"/>
</dbReference>
<reference evidence="1" key="2">
    <citation type="journal article" date="2021" name="Microbiome">
        <title>Successional dynamics and alternative stable states in a saline activated sludge microbial community over 9 years.</title>
        <authorList>
            <person name="Wang Y."/>
            <person name="Ye J."/>
            <person name="Ju F."/>
            <person name="Liu L."/>
            <person name="Boyd J.A."/>
            <person name="Deng Y."/>
            <person name="Parks D.H."/>
            <person name="Jiang X."/>
            <person name="Yin X."/>
            <person name="Woodcroft B.J."/>
            <person name="Tyson G.W."/>
            <person name="Hugenholtz P."/>
            <person name="Polz M.F."/>
            <person name="Zhang T."/>
        </authorList>
    </citation>
    <scope>NUCLEOTIDE SEQUENCE</scope>
    <source>
        <strain evidence="1">HKST-UBA02</strain>
    </source>
</reference>
<name>A0A956SCI1_UNCEI</name>
<dbReference type="Proteomes" id="UP000739538">
    <property type="component" value="Unassembled WGS sequence"/>
</dbReference>
<dbReference type="InterPro" id="IPR029063">
    <property type="entry name" value="SAM-dependent_MTases_sf"/>
</dbReference>
<comment type="caution">
    <text evidence="1">The sequence shown here is derived from an EMBL/GenBank/DDBJ whole genome shotgun (WGS) entry which is preliminary data.</text>
</comment>
<organism evidence="1 2">
    <name type="scientific">Eiseniibacteriota bacterium</name>
    <dbReference type="NCBI Taxonomy" id="2212470"/>
    <lineage>
        <taxon>Bacteria</taxon>
        <taxon>Candidatus Eiseniibacteriota</taxon>
    </lineage>
</organism>
<accession>A0A956SCI1</accession>
<keyword evidence="1" id="KW-0808">Transferase</keyword>
<dbReference type="AlphaFoldDB" id="A0A956SCI1"/>
<sequence length="253" mass="27588">MYDEEYFNSGDADCGAHGPKSYMDQASEGDASRVEGAHNLDDLVRRVVPDRGRFLEVGCGPGFLLQELRALGWDVAGIELSQYAVDFARNQLGLNVKQGSIRADEWPAETADAVFLGDVLEHLPDPVGSLEVIRSWLQPGGALAIAVPSTMSLWSAQLGLTAYRVLGREKVLRIPPYHLMEFVPSTLRRTMETAGFEVVRIRVGAVPISRMGLRGSPIENSGKVALQLAAHATSRALNRWGDRILALGRRPGL</sequence>
<dbReference type="GO" id="GO:0032259">
    <property type="term" value="P:methylation"/>
    <property type="evidence" value="ECO:0007669"/>
    <property type="project" value="UniProtKB-KW"/>
</dbReference>
<dbReference type="GO" id="GO:0008168">
    <property type="term" value="F:methyltransferase activity"/>
    <property type="evidence" value="ECO:0007669"/>
    <property type="project" value="UniProtKB-KW"/>
</dbReference>
<proteinExistence type="predicted"/>
<dbReference type="PANTHER" id="PTHR43861:SF6">
    <property type="entry name" value="METHYLTRANSFERASE TYPE 11"/>
    <property type="match status" value="1"/>
</dbReference>
<evidence type="ECO:0000313" key="2">
    <source>
        <dbReference type="Proteomes" id="UP000739538"/>
    </source>
</evidence>